<dbReference type="EMBL" id="KV418210">
    <property type="protein sequence ID" value="KZP02976.1"/>
    <property type="molecule type" value="Genomic_DNA"/>
</dbReference>
<organism evidence="1 2">
    <name type="scientific">Athelia psychrophila</name>
    <dbReference type="NCBI Taxonomy" id="1759441"/>
    <lineage>
        <taxon>Eukaryota</taxon>
        <taxon>Fungi</taxon>
        <taxon>Dikarya</taxon>
        <taxon>Basidiomycota</taxon>
        <taxon>Agaricomycotina</taxon>
        <taxon>Agaricomycetes</taxon>
        <taxon>Agaricomycetidae</taxon>
        <taxon>Atheliales</taxon>
        <taxon>Atheliaceae</taxon>
        <taxon>Athelia</taxon>
    </lineage>
</organism>
<dbReference type="Proteomes" id="UP000076532">
    <property type="component" value="Unassembled WGS sequence"/>
</dbReference>
<proteinExistence type="predicted"/>
<dbReference type="AlphaFoldDB" id="A0A167TIK2"/>
<name>A0A167TIK2_9AGAM</name>
<protein>
    <submittedName>
        <fullName evidence="1">Uncharacterized protein</fullName>
    </submittedName>
</protein>
<evidence type="ECO:0000313" key="1">
    <source>
        <dbReference type="EMBL" id="KZP02976.1"/>
    </source>
</evidence>
<gene>
    <name evidence="1" type="ORF">FIBSPDRAFT_531767</name>
</gene>
<sequence length="159" mass="18488">MCQNILHWVATIEQWHRNLTAPAMRIQEYDRAAAAAQIQFGAELALQIQARDSADQVKLLARQNASLKRKLELVALCAVILAFPRGRQLLPPHGIYMELGRALLQPRPKERPKRTRRKKAVYCHRPGRCYLWTFRYPPMWRSHLIPSHFLFSPDGPSQR</sequence>
<evidence type="ECO:0000313" key="2">
    <source>
        <dbReference type="Proteomes" id="UP000076532"/>
    </source>
</evidence>
<reference evidence="1 2" key="1">
    <citation type="journal article" date="2016" name="Mol. Biol. Evol.">
        <title>Comparative Genomics of Early-Diverging Mushroom-Forming Fungi Provides Insights into the Origins of Lignocellulose Decay Capabilities.</title>
        <authorList>
            <person name="Nagy L.G."/>
            <person name="Riley R."/>
            <person name="Tritt A."/>
            <person name="Adam C."/>
            <person name="Daum C."/>
            <person name="Floudas D."/>
            <person name="Sun H."/>
            <person name="Yadav J.S."/>
            <person name="Pangilinan J."/>
            <person name="Larsson K.H."/>
            <person name="Matsuura K."/>
            <person name="Barry K."/>
            <person name="Labutti K."/>
            <person name="Kuo R."/>
            <person name="Ohm R.A."/>
            <person name="Bhattacharya S.S."/>
            <person name="Shirouzu T."/>
            <person name="Yoshinaga Y."/>
            <person name="Martin F.M."/>
            <person name="Grigoriev I.V."/>
            <person name="Hibbett D.S."/>
        </authorList>
    </citation>
    <scope>NUCLEOTIDE SEQUENCE [LARGE SCALE GENOMIC DNA]</scope>
    <source>
        <strain evidence="1 2">CBS 109695</strain>
    </source>
</reference>
<keyword evidence="2" id="KW-1185">Reference proteome</keyword>
<accession>A0A167TIK2</accession>